<reference evidence="6" key="1">
    <citation type="submission" date="2020-12" db="EMBL/GenBank/DDBJ databases">
        <title>Metabolic potential, ecology and presence of endohyphal bacteria is reflected in genomic diversity of Mucoromycotina.</title>
        <authorList>
            <person name="Muszewska A."/>
            <person name="Okrasinska A."/>
            <person name="Steczkiewicz K."/>
            <person name="Drgas O."/>
            <person name="Orlowska M."/>
            <person name="Perlinska-Lenart U."/>
            <person name="Aleksandrzak-Piekarczyk T."/>
            <person name="Szatraj K."/>
            <person name="Zielenkiewicz U."/>
            <person name="Pilsyk S."/>
            <person name="Malc E."/>
            <person name="Mieczkowski P."/>
            <person name="Kruszewska J.S."/>
            <person name="Biernat P."/>
            <person name="Pawlowska J."/>
        </authorList>
    </citation>
    <scope>NUCLEOTIDE SEQUENCE</scope>
    <source>
        <strain evidence="6">WA0000017839</strain>
    </source>
</reference>
<dbReference type="CDD" id="cd06464">
    <property type="entry name" value="ACD_sHsps-like"/>
    <property type="match status" value="1"/>
</dbReference>
<evidence type="ECO:0000256" key="1">
    <source>
        <dbReference type="ARBA" id="ARBA00023016"/>
    </source>
</evidence>
<protein>
    <recommendedName>
        <fullName evidence="5">SHSP domain-containing protein</fullName>
    </recommendedName>
</protein>
<name>A0A8H7QZ37_9FUNG</name>
<evidence type="ECO:0000256" key="3">
    <source>
        <dbReference type="RuleBase" id="RU003616"/>
    </source>
</evidence>
<comment type="caution">
    <text evidence="6">The sequence shown here is derived from an EMBL/GenBank/DDBJ whole genome shotgun (WGS) entry which is preliminary data.</text>
</comment>
<evidence type="ECO:0000313" key="7">
    <source>
        <dbReference type="Proteomes" id="UP000603453"/>
    </source>
</evidence>
<keyword evidence="7" id="KW-1185">Reference proteome</keyword>
<feature type="compositionally biased region" description="Polar residues" evidence="4">
    <location>
        <begin position="122"/>
        <end position="132"/>
    </location>
</feature>
<dbReference type="InterPro" id="IPR031107">
    <property type="entry name" value="Small_HSP"/>
</dbReference>
<dbReference type="Gene3D" id="2.60.40.790">
    <property type="match status" value="1"/>
</dbReference>
<dbReference type="AlphaFoldDB" id="A0A8H7QZ37"/>
<gene>
    <name evidence="6" type="ORF">INT47_003140</name>
</gene>
<dbReference type="InterPro" id="IPR008978">
    <property type="entry name" value="HSP20-like_chaperone"/>
</dbReference>
<feature type="domain" description="SHSP" evidence="5">
    <location>
        <begin position="37"/>
        <end position="191"/>
    </location>
</feature>
<proteinExistence type="inferred from homology"/>
<dbReference type="InterPro" id="IPR002068">
    <property type="entry name" value="A-crystallin/Hsp20_dom"/>
</dbReference>
<dbReference type="Pfam" id="PF00011">
    <property type="entry name" value="HSP20"/>
    <property type="match status" value="2"/>
</dbReference>
<evidence type="ECO:0000313" key="6">
    <source>
        <dbReference type="EMBL" id="KAG2200905.1"/>
    </source>
</evidence>
<organism evidence="6 7">
    <name type="scientific">Mucor saturninus</name>
    <dbReference type="NCBI Taxonomy" id="64648"/>
    <lineage>
        <taxon>Eukaryota</taxon>
        <taxon>Fungi</taxon>
        <taxon>Fungi incertae sedis</taxon>
        <taxon>Mucoromycota</taxon>
        <taxon>Mucoromycotina</taxon>
        <taxon>Mucoromycetes</taxon>
        <taxon>Mucorales</taxon>
        <taxon>Mucorineae</taxon>
        <taxon>Mucoraceae</taxon>
        <taxon>Mucor</taxon>
    </lineage>
</organism>
<comment type="similarity">
    <text evidence="2 3">Belongs to the small heat shock protein (HSP20) family.</text>
</comment>
<dbReference type="PANTHER" id="PTHR11527">
    <property type="entry name" value="HEAT-SHOCK PROTEIN 20 FAMILY MEMBER"/>
    <property type="match status" value="1"/>
</dbReference>
<accession>A0A8H7QZ37</accession>
<evidence type="ECO:0000256" key="4">
    <source>
        <dbReference type="SAM" id="MobiDB-lite"/>
    </source>
</evidence>
<dbReference type="OrthoDB" id="1431247at2759"/>
<sequence length="191" mass="20756">MSLTNRLFSEAFRDMQRAVSALDHPVLNTVGPLIGNRLGSQVFHPAADLVETPKAYELHADLPGFDKNNIKIEMPDSRTLILSGSVNEQHESSDATAAAEGGEESTTTDDASTDEKSGKEVATTSKDNQVAKQHQGGHYWVNERVSGAFSRSFRFPSPVNTENITASFKDGTLKVLVPKSAEEQPKKISID</sequence>
<feature type="region of interest" description="Disordered" evidence="4">
    <location>
        <begin position="85"/>
        <end position="139"/>
    </location>
</feature>
<evidence type="ECO:0000259" key="5">
    <source>
        <dbReference type="PROSITE" id="PS01031"/>
    </source>
</evidence>
<dbReference type="SUPFAM" id="SSF49764">
    <property type="entry name" value="HSP20-like chaperones"/>
    <property type="match status" value="1"/>
</dbReference>
<dbReference type="Proteomes" id="UP000603453">
    <property type="component" value="Unassembled WGS sequence"/>
</dbReference>
<evidence type="ECO:0000256" key="2">
    <source>
        <dbReference type="PROSITE-ProRule" id="PRU00285"/>
    </source>
</evidence>
<dbReference type="EMBL" id="JAEPRD010000077">
    <property type="protein sequence ID" value="KAG2200905.1"/>
    <property type="molecule type" value="Genomic_DNA"/>
</dbReference>
<dbReference type="PROSITE" id="PS01031">
    <property type="entry name" value="SHSP"/>
    <property type="match status" value="1"/>
</dbReference>
<keyword evidence="1" id="KW-0346">Stress response</keyword>